<accession>A0A0L0WBB4</accession>
<dbReference type="SUPFAM" id="SSF53850">
    <property type="entry name" value="Periplasmic binding protein-like II"/>
    <property type="match status" value="1"/>
</dbReference>
<dbReference type="InterPro" id="IPR001638">
    <property type="entry name" value="Solute-binding_3/MltF_N"/>
</dbReference>
<gene>
    <name evidence="4" type="ORF">CLPU_6c01260</name>
</gene>
<dbReference type="RefSeq" id="WP_050355155.1">
    <property type="nucleotide sequence ID" value="NZ_LGSS01000006.1"/>
</dbReference>
<feature type="domain" description="Solute-binding protein family 3/N-terminal" evidence="3">
    <location>
        <begin position="58"/>
        <end position="276"/>
    </location>
</feature>
<comment type="similarity">
    <text evidence="1">Belongs to the bacterial solute-binding protein SsuA/TauA family.</text>
</comment>
<evidence type="ECO:0000259" key="3">
    <source>
        <dbReference type="SMART" id="SM00062"/>
    </source>
</evidence>
<keyword evidence="5" id="KW-1185">Reference proteome</keyword>
<protein>
    <submittedName>
        <fullName evidence="4">ABC-type nitrate/sulfonate/bicarbonate transport system, periplasmic component</fullName>
    </submittedName>
</protein>
<dbReference type="PROSITE" id="PS51257">
    <property type="entry name" value="PROKAR_LIPOPROTEIN"/>
    <property type="match status" value="1"/>
</dbReference>
<feature type="signal peptide" evidence="2">
    <location>
        <begin position="1"/>
        <end position="21"/>
    </location>
</feature>
<dbReference type="OrthoDB" id="9802202at2"/>
<dbReference type="Pfam" id="PF09084">
    <property type="entry name" value="NMT1"/>
    <property type="match status" value="1"/>
</dbReference>
<sequence>MKSKILKIITLCLILMSIALVSIGCQKSKEDEQTNKTEDVSKVDKKTNKKEDKKVKKKIVVGQNGGICQAPLVMAYEKGFFKEEGIEVELLKGDYPTLRDGLATGKVDVSDGLVVTWLKPIQNGLDINFTLGIHTGCISVVVPKSSKVKGFEDLKGKTIGVSGGIGGGSMNFGYRSILRDGLNVKDYNWKDFPAQQLITALEKGEIQAAITGDQTAHAWIESGKVNVIRSSTHDEDYKDEYCCLLGIRGPIVRDEPEVAEALTRAVLKAAKWVNENREETAKIMVDKQHVNGDYEYNLNLLKSYNYKPSISGGKEAIRTSIDELKQLELFDKNIDIDKETEKIYKELKNVE</sequence>
<dbReference type="Proteomes" id="UP000037267">
    <property type="component" value="Unassembled WGS sequence"/>
</dbReference>
<dbReference type="PANTHER" id="PTHR30024:SF21">
    <property type="entry name" value="ABC TRANSPORTER SUBSTRATE-BINDING PROTEIN"/>
    <property type="match status" value="1"/>
</dbReference>
<dbReference type="InterPro" id="IPR015168">
    <property type="entry name" value="SsuA/THI5"/>
</dbReference>
<evidence type="ECO:0000256" key="2">
    <source>
        <dbReference type="SAM" id="SignalP"/>
    </source>
</evidence>
<evidence type="ECO:0000256" key="1">
    <source>
        <dbReference type="ARBA" id="ARBA00010742"/>
    </source>
</evidence>
<dbReference type="STRING" id="1503.CLPU_6c01260"/>
<keyword evidence="2" id="KW-0732">Signal</keyword>
<dbReference type="PANTHER" id="PTHR30024">
    <property type="entry name" value="ALIPHATIC SULFONATES-BINDING PROTEIN-RELATED"/>
    <property type="match status" value="1"/>
</dbReference>
<comment type="caution">
    <text evidence="4">The sequence shown here is derived from an EMBL/GenBank/DDBJ whole genome shotgun (WGS) entry which is preliminary data.</text>
</comment>
<proteinExistence type="inferred from homology"/>
<dbReference type="SMART" id="SM00062">
    <property type="entry name" value="PBPb"/>
    <property type="match status" value="1"/>
</dbReference>
<evidence type="ECO:0000313" key="5">
    <source>
        <dbReference type="Proteomes" id="UP000037267"/>
    </source>
</evidence>
<reference evidence="5" key="1">
    <citation type="submission" date="2015-07" db="EMBL/GenBank/DDBJ databases">
        <title>Draft genome sequence of the purine-degrading Gottschalkia purinilyticum DSM 1384 (formerly Clostridium purinilyticum).</title>
        <authorList>
            <person name="Poehlein A."/>
            <person name="Schiel-Bengelsdorf B."/>
            <person name="Bengelsdorf F.R."/>
            <person name="Daniel R."/>
            <person name="Duerre P."/>
        </authorList>
    </citation>
    <scope>NUCLEOTIDE SEQUENCE [LARGE SCALE GENOMIC DNA]</scope>
    <source>
        <strain evidence="5">DSM 1384</strain>
    </source>
</reference>
<dbReference type="Gene3D" id="3.40.190.10">
    <property type="entry name" value="Periplasmic binding protein-like II"/>
    <property type="match status" value="2"/>
</dbReference>
<dbReference type="EMBL" id="LGSS01000006">
    <property type="protein sequence ID" value="KNF08640.1"/>
    <property type="molecule type" value="Genomic_DNA"/>
</dbReference>
<evidence type="ECO:0000313" key="4">
    <source>
        <dbReference type="EMBL" id="KNF08640.1"/>
    </source>
</evidence>
<name>A0A0L0WBB4_GOTPU</name>
<feature type="chain" id="PRO_5039034178" evidence="2">
    <location>
        <begin position="22"/>
        <end position="351"/>
    </location>
</feature>
<organism evidence="4 5">
    <name type="scientific">Gottschalkia purinilytica</name>
    <name type="common">Clostridium purinilyticum</name>
    <dbReference type="NCBI Taxonomy" id="1503"/>
    <lineage>
        <taxon>Bacteria</taxon>
        <taxon>Bacillati</taxon>
        <taxon>Bacillota</taxon>
        <taxon>Tissierellia</taxon>
        <taxon>Tissierellales</taxon>
        <taxon>Gottschalkiaceae</taxon>
        <taxon>Gottschalkia</taxon>
    </lineage>
</organism>
<dbReference type="AlphaFoldDB" id="A0A0L0WBB4"/>